<dbReference type="InterPro" id="IPR011701">
    <property type="entry name" value="MFS"/>
</dbReference>
<gene>
    <name evidence="10" type="ORF">COX00_04300</name>
</gene>
<proteinExistence type="inferred from homology"/>
<reference evidence="10 11" key="1">
    <citation type="submission" date="2017-09" db="EMBL/GenBank/DDBJ databases">
        <title>Depth-based differentiation of microbial function through sediment-hosted aquifers and enrichment of novel symbionts in the deep terrestrial subsurface.</title>
        <authorList>
            <person name="Probst A.J."/>
            <person name="Ladd B."/>
            <person name="Jarett J.K."/>
            <person name="Geller-Mcgrath D.E."/>
            <person name="Sieber C.M."/>
            <person name="Emerson J.B."/>
            <person name="Anantharaman K."/>
            <person name="Thomas B.C."/>
            <person name="Malmstrom R."/>
            <person name="Stieglmeier M."/>
            <person name="Klingl A."/>
            <person name="Woyke T."/>
            <person name="Ryan C.M."/>
            <person name="Banfield J.F."/>
        </authorList>
    </citation>
    <scope>NUCLEOTIDE SEQUENCE [LARGE SCALE GENOMIC DNA]</scope>
    <source>
        <strain evidence="10">CG22_combo_CG10-13_8_21_14_all_47_17</strain>
    </source>
</reference>
<comment type="caution">
    <text evidence="10">The sequence shown here is derived from an EMBL/GenBank/DDBJ whole genome shotgun (WGS) entry which is preliminary data.</text>
</comment>
<feature type="transmembrane region" description="Helical" evidence="8">
    <location>
        <begin position="182"/>
        <end position="203"/>
    </location>
</feature>
<sequence>MVNFLQVENFIETVEEEPVSALRKWGVLLVLSLALAIVILDTTILNVSLAAIVRDLQTSVQNIQWVISAYSLTLAALTVTGGRFGDIFGRKKMFMLGAFLFAVGSFLASMSHSVGMLIIGESLVEGVGAALMMPATSSLLIENYVGRDRAIAFGVWGGIAGAAAALGPIIGGYLTTTFDWRWGFRLNLIVISALLIGSLIIPASKRSEERPDLDWLGVLLSSFGLLTLVFSVIEASSYGWWTAKKIFEIGTFSLPMPWNLSVVPFSMVLGLLILTLFIGWELYHEGRGRTPLISLKIFQNRAFTSGILTMSVMALGQTGLIFSVPVFLQSVRHLDAFHTGLSLLPMSLLLLVVSPLSAMLGRKVEPKHLVQLGLLVTASAYLVLRQMLTVDSGPWQLAPGLALFGIGMGLVMSQISNMTLSAVSSKDAGEASGINSTMRQVGASFGSAIIGSILISVLSTSLATGVTNSQILPEAMKPVLTQQFSDNVSEVEFGNEKQQGNEIPVVIREEIAHIAAESTVEANRAAMAFGAGFTMLGFLVSFALPKRAKEDEEEEIEEMIELGLVSQTEIDNQPSPVHTRLTIDLIGELILIEQARLERGYPSIHAEVRALVDRLKA</sequence>
<protein>
    <recommendedName>
        <fullName evidence="9">Major facilitator superfamily (MFS) profile domain-containing protein</fullName>
    </recommendedName>
</protein>
<dbReference type="SUPFAM" id="SSF103473">
    <property type="entry name" value="MFS general substrate transporter"/>
    <property type="match status" value="1"/>
</dbReference>
<dbReference type="InterPro" id="IPR020846">
    <property type="entry name" value="MFS_dom"/>
</dbReference>
<feature type="transmembrane region" description="Helical" evidence="8">
    <location>
        <begin position="153"/>
        <end position="176"/>
    </location>
</feature>
<keyword evidence="4" id="KW-1003">Cell membrane</keyword>
<dbReference type="PRINTS" id="PR01036">
    <property type="entry name" value="TCRTETB"/>
</dbReference>
<evidence type="ECO:0000313" key="11">
    <source>
        <dbReference type="Proteomes" id="UP000231581"/>
    </source>
</evidence>
<dbReference type="NCBIfam" id="TIGR00711">
    <property type="entry name" value="efflux_EmrB"/>
    <property type="match status" value="1"/>
</dbReference>
<keyword evidence="6 8" id="KW-1133">Transmembrane helix</keyword>
<organism evidence="10 11">
    <name type="scientific">Candidatus Uhrbacteria bacterium CG22_combo_CG10-13_8_21_14_all_47_17</name>
    <dbReference type="NCBI Taxonomy" id="1975041"/>
    <lineage>
        <taxon>Bacteria</taxon>
        <taxon>Candidatus Uhriibacteriota</taxon>
    </lineage>
</organism>
<feature type="transmembrane region" description="Helical" evidence="8">
    <location>
        <begin position="215"/>
        <end position="241"/>
    </location>
</feature>
<feature type="transmembrane region" description="Helical" evidence="8">
    <location>
        <begin position="441"/>
        <end position="463"/>
    </location>
</feature>
<evidence type="ECO:0000256" key="8">
    <source>
        <dbReference type="SAM" id="Phobius"/>
    </source>
</evidence>
<comment type="similarity">
    <text evidence="2">Belongs to the major facilitator superfamily. EmrB family.</text>
</comment>
<dbReference type="PANTHER" id="PTHR42718:SF9">
    <property type="entry name" value="MAJOR FACILITATOR SUPERFAMILY MULTIDRUG TRANSPORTER MFSC"/>
    <property type="match status" value="1"/>
</dbReference>
<dbReference type="PROSITE" id="PS50850">
    <property type="entry name" value="MFS"/>
    <property type="match status" value="1"/>
</dbReference>
<evidence type="ECO:0000256" key="1">
    <source>
        <dbReference type="ARBA" id="ARBA00004651"/>
    </source>
</evidence>
<feature type="transmembrane region" description="Helical" evidence="8">
    <location>
        <begin position="525"/>
        <end position="544"/>
    </location>
</feature>
<dbReference type="InterPro" id="IPR004638">
    <property type="entry name" value="EmrB-like"/>
</dbReference>
<dbReference type="Proteomes" id="UP000231581">
    <property type="component" value="Unassembled WGS sequence"/>
</dbReference>
<evidence type="ECO:0000259" key="9">
    <source>
        <dbReference type="PROSITE" id="PS50850"/>
    </source>
</evidence>
<evidence type="ECO:0000256" key="6">
    <source>
        <dbReference type="ARBA" id="ARBA00022989"/>
    </source>
</evidence>
<feature type="transmembrane region" description="Helical" evidence="8">
    <location>
        <begin position="93"/>
        <end position="111"/>
    </location>
</feature>
<dbReference type="InterPro" id="IPR036259">
    <property type="entry name" value="MFS_trans_sf"/>
</dbReference>
<name>A0A2H0BRU4_9BACT</name>
<feature type="transmembrane region" description="Helical" evidence="8">
    <location>
        <begin position="400"/>
        <end position="420"/>
    </location>
</feature>
<feature type="transmembrane region" description="Helical" evidence="8">
    <location>
        <begin position="369"/>
        <end position="388"/>
    </location>
</feature>
<evidence type="ECO:0000256" key="7">
    <source>
        <dbReference type="ARBA" id="ARBA00023136"/>
    </source>
</evidence>
<dbReference type="GO" id="GO:0022857">
    <property type="term" value="F:transmembrane transporter activity"/>
    <property type="evidence" value="ECO:0007669"/>
    <property type="project" value="InterPro"/>
</dbReference>
<dbReference type="Gene3D" id="1.20.1250.20">
    <property type="entry name" value="MFS general substrate transporter like domains"/>
    <property type="match status" value="1"/>
</dbReference>
<feature type="transmembrane region" description="Helical" evidence="8">
    <location>
        <begin position="261"/>
        <end position="283"/>
    </location>
</feature>
<evidence type="ECO:0000256" key="4">
    <source>
        <dbReference type="ARBA" id="ARBA00022475"/>
    </source>
</evidence>
<dbReference type="EMBL" id="PCSZ01000076">
    <property type="protein sequence ID" value="PIP60249.1"/>
    <property type="molecule type" value="Genomic_DNA"/>
</dbReference>
<feature type="domain" description="Major facilitator superfamily (MFS) profile" evidence="9">
    <location>
        <begin position="27"/>
        <end position="549"/>
    </location>
</feature>
<keyword evidence="3" id="KW-0813">Transport</keyword>
<accession>A0A2H0BRU4</accession>
<feature type="transmembrane region" description="Helical" evidence="8">
    <location>
        <begin position="63"/>
        <end position="81"/>
    </location>
</feature>
<evidence type="ECO:0000256" key="2">
    <source>
        <dbReference type="ARBA" id="ARBA00008537"/>
    </source>
</evidence>
<dbReference type="CDD" id="cd17321">
    <property type="entry name" value="MFS_MMR_MDR_like"/>
    <property type="match status" value="1"/>
</dbReference>
<dbReference type="Gene3D" id="1.20.1720.10">
    <property type="entry name" value="Multidrug resistance protein D"/>
    <property type="match status" value="1"/>
</dbReference>
<feature type="transmembrane region" description="Helical" evidence="8">
    <location>
        <begin position="336"/>
        <end position="357"/>
    </location>
</feature>
<feature type="transmembrane region" description="Helical" evidence="8">
    <location>
        <begin position="27"/>
        <end position="51"/>
    </location>
</feature>
<dbReference type="GO" id="GO:0005886">
    <property type="term" value="C:plasma membrane"/>
    <property type="evidence" value="ECO:0007669"/>
    <property type="project" value="UniProtKB-SubCell"/>
</dbReference>
<evidence type="ECO:0000313" key="10">
    <source>
        <dbReference type="EMBL" id="PIP60249.1"/>
    </source>
</evidence>
<feature type="transmembrane region" description="Helical" evidence="8">
    <location>
        <begin position="303"/>
        <end position="324"/>
    </location>
</feature>
<keyword evidence="5 8" id="KW-0812">Transmembrane</keyword>
<evidence type="ECO:0000256" key="5">
    <source>
        <dbReference type="ARBA" id="ARBA00022692"/>
    </source>
</evidence>
<comment type="subcellular location">
    <subcellularLocation>
        <location evidence="1">Cell membrane</location>
        <topology evidence="1">Multi-pass membrane protein</topology>
    </subcellularLocation>
</comment>
<evidence type="ECO:0000256" key="3">
    <source>
        <dbReference type="ARBA" id="ARBA00022448"/>
    </source>
</evidence>
<dbReference type="PANTHER" id="PTHR42718">
    <property type="entry name" value="MAJOR FACILITATOR SUPERFAMILY MULTIDRUG TRANSPORTER MFSC"/>
    <property type="match status" value="1"/>
</dbReference>
<keyword evidence="7 8" id="KW-0472">Membrane</keyword>
<dbReference type="AlphaFoldDB" id="A0A2H0BRU4"/>
<dbReference type="Pfam" id="PF07690">
    <property type="entry name" value="MFS_1"/>
    <property type="match status" value="1"/>
</dbReference>
<feature type="transmembrane region" description="Helical" evidence="8">
    <location>
        <begin position="123"/>
        <end position="141"/>
    </location>
</feature>